<dbReference type="PANTHER" id="PTHR42947:SF1">
    <property type="entry name" value="COB--COM HETERODISULFIDE REDUCTASE SUBUNIT B 1"/>
    <property type="match status" value="1"/>
</dbReference>
<dbReference type="GO" id="GO:0016491">
    <property type="term" value="F:oxidoreductase activity"/>
    <property type="evidence" value="ECO:0007669"/>
    <property type="project" value="UniProtKB-KW"/>
</dbReference>
<comment type="caution">
    <text evidence="3">The sequence shown here is derived from an EMBL/GenBank/DDBJ whole genome shotgun (WGS) entry which is preliminary data.</text>
</comment>
<keyword evidence="1" id="KW-0560">Oxidoreductase</keyword>
<name>A0A660SB56_UNCT6</name>
<accession>A0A660SB56</accession>
<dbReference type="Proteomes" id="UP000282321">
    <property type="component" value="Unassembled WGS sequence"/>
</dbReference>
<reference evidence="3 4" key="1">
    <citation type="submission" date="2018-06" db="EMBL/GenBank/DDBJ databases">
        <title>Extensive metabolic versatility and redundancy in microbially diverse, dynamic hydrothermal sediments.</title>
        <authorList>
            <person name="Dombrowski N."/>
            <person name="Teske A."/>
            <person name="Baker B.J."/>
        </authorList>
    </citation>
    <scope>NUCLEOTIDE SEQUENCE [LARGE SCALE GENOMIC DNA]</scope>
    <source>
        <strain evidence="3">B35_G9</strain>
    </source>
</reference>
<dbReference type="PANTHER" id="PTHR42947">
    <property type="entry name" value="COB--COM HETERODISULFIDE REDUCTASE SUBUNIT B 1"/>
    <property type="match status" value="1"/>
</dbReference>
<dbReference type="InterPro" id="IPR004017">
    <property type="entry name" value="Cys_rich_dom"/>
</dbReference>
<feature type="domain" description="Cysteine-rich" evidence="2">
    <location>
        <begin position="155"/>
        <end position="242"/>
    </location>
</feature>
<evidence type="ECO:0000313" key="3">
    <source>
        <dbReference type="EMBL" id="RKX67213.1"/>
    </source>
</evidence>
<protein>
    <submittedName>
        <fullName evidence="3">Heterodisulfide reductase, subunit B</fullName>
    </submittedName>
</protein>
<evidence type="ECO:0000256" key="1">
    <source>
        <dbReference type="ARBA" id="ARBA00023002"/>
    </source>
</evidence>
<feature type="domain" description="Cysteine-rich" evidence="2">
    <location>
        <begin position="5"/>
        <end position="93"/>
    </location>
</feature>
<dbReference type="Pfam" id="PF02754">
    <property type="entry name" value="CCG"/>
    <property type="match status" value="2"/>
</dbReference>
<dbReference type="Gene3D" id="1.20.1050.140">
    <property type="match status" value="1"/>
</dbReference>
<dbReference type="EMBL" id="QNBC01000024">
    <property type="protein sequence ID" value="RKX67213.1"/>
    <property type="molecule type" value="Genomic_DNA"/>
</dbReference>
<dbReference type="Gene3D" id="3.40.50.11810">
    <property type="match status" value="1"/>
</dbReference>
<evidence type="ECO:0000313" key="4">
    <source>
        <dbReference type="Proteomes" id="UP000282321"/>
    </source>
</evidence>
<proteinExistence type="predicted"/>
<organism evidence="3 4">
    <name type="scientific">candidate division TA06 bacterium</name>
    <dbReference type="NCBI Taxonomy" id="2250710"/>
    <lineage>
        <taxon>Bacteria</taxon>
        <taxon>Bacteria division TA06</taxon>
    </lineage>
</organism>
<gene>
    <name evidence="3" type="ORF">DRP44_02760</name>
</gene>
<evidence type="ECO:0000259" key="2">
    <source>
        <dbReference type="Pfam" id="PF02754"/>
    </source>
</evidence>
<dbReference type="InterPro" id="IPR051278">
    <property type="entry name" value="HdrB/HdrD_reductase"/>
</dbReference>
<dbReference type="AlphaFoldDB" id="A0A660SB56"/>
<sequence>MKLPYYPGCTLKTKAKNFETSTLAVAKELDIELVELPKWNCCGAVSSIVTDDLMHQLAPARNFVRVLEMNKSGIVDNEYRLVALCSMCYNTLKRTNLLLKNDHEKLKTINDFMYLEEDYNNEVEVVHFLEILRDIGFDKVKEKVKVDLSSLKIAPYYGCLLLRPKEIAIDNTEDPRIESDLLDSLGVKPIDNPFKKMCCGAHQTVQDKYAVARNTYTIVSGAIKAGAEAIITSCPLCAFNLDNRQREAKELYPDFEGVPILYFTQVMGLAFGVPEEELGFDLNYNDPRPLLREKNILK</sequence>